<organism evidence="1 2">
    <name type="scientific">Granulicatella balaenopterae</name>
    <dbReference type="NCBI Taxonomy" id="137733"/>
    <lineage>
        <taxon>Bacteria</taxon>
        <taxon>Bacillati</taxon>
        <taxon>Bacillota</taxon>
        <taxon>Bacilli</taxon>
        <taxon>Lactobacillales</taxon>
        <taxon>Carnobacteriaceae</taxon>
        <taxon>Granulicatella</taxon>
    </lineage>
</organism>
<keyword evidence="2" id="KW-1185">Reference proteome</keyword>
<sequence>MCDILQFPQENCLSSDRIFDLYLFVNPISENCYRCEKEVLEFIDQIPNKVHYHFITFHNFKTVTHFMKKYHLDYKNCELRNEIYRSIYDASLSYKAACLQGKRLGNQFLITLQRYLHVEKVPYSQELIDSLIDEIGLDREMFLEDKESDLVRLDYEKDQKIALEMNIQHNPSLVVFDTSNQHFGMLIDNCISATKLHTVCMEQSEIEETCCSSKQTPCTNANNCCSAIPMTVNHPMN</sequence>
<proteinExistence type="predicted"/>
<dbReference type="STRING" id="137733.SAMN05421767_12816"/>
<dbReference type="AlphaFoldDB" id="A0A1H9MMC3"/>
<gene>
    <name evidence="1" type="ORF">SAMN05421767_12816</name>
</gene>
<evidence type="ECO:0000313" key="1">
    <source>
        <dbReference type="EMBL" id="SER24850.1"/>
    </source>
</evidence>
<dbReference type="GO" id="GO:0016853">
    <property type="term" value="F:isomerase activity"/>
    <property type="evidence" value="ECO:0007669"/>
    <property type="project" value="UniProtKB-KW"/>
</dbReference>
<dbReference type="Gene3D" id="3.40.30.10">
    <property type="entry name" value="Glutaredoxin"/>
    <property type="match status" value="1"/>
</dbReference>
<reference evidence="1 2" key="1">
    <citation type="submission" date="2016-10" db="EMBL/GenBank/DDBJ databases">
        <authorList>
            <person name="de Groot N.N."/>
        </authorList>
    </citation>
    <scope>NUCLEOTIDE SEQUENCE [LARGE SCALE GENOMIC DNA]</scope>
    <source>
        <strain evidence="1 2">DSM 15827</strain>
    </source>
</reference>
<dbReference type="EMBL" id="FOGF01000028">
    <property type="protein sequence ID" value="SER24850.1"/>
    <property type="molecule type" value="Genomic_DNA"/>
</dbReference>
<keyword evidence="1" id="KW-0413">Isomerase</keyword>
<name>A0A1H9MMC3_9LACT</name>
<evidence type="ECO:0000313" key="2">
    <source>
        <dbReference type="Proteomes" id="UP000198556"/>
    </source>
</evidence>
<dbReference type="Pfam" id="PF13743">
    <property type="entry name" value="Thioredoxin_5"/>
    <property type="match status" value="1"/>
</dbReference>
<dbReference type="InterPro" id="IPR036249">
    <property type="entry name" value="Thioredoxin-like_sf"/>
</dbReference>
<accession>A0A1H9MMC3</accession>
<dbReference type="OrthoDB" id="2156137at2"/>
<protein>
    <submittedName>
        <fullName evidence="1">Predicted dithiol-disulfide isomerase, DsbA family</fullName>
    </submittedName>
</protein>
<dbReference type="Proteomes" id="UP000198556">
    <property type="component" value="Unassembled WGS sequence"/>
</dbReference>
<dbReference type="RefSeq" id="WP_089747129.1">
    <property type="nucleotide sequence ID" value="NZ_FOGF01000028.1"/>
</dbReference>
<dbReference type="SUPFAM" id="SSF52833">
    <property type="entry name" value="Thioredoxin-like"/>
    <property type="match status" value="1"/>
</dbReference>